<evidence type="ECO:0000256" key="14">
    <source>
        <dbReference type="SAM" id="MobiDB-lite"/>
    </source>
</evidence>
<dbReference type="InterPro" id="IPR054351">
    <property type="entry name" value="NADH_UbQ_OxRdtase_ferredoxin"/>
</dbReference>
<evidence type="ECO:0000313" key="17">
    <source>
        <dbReference type="EMBL" id="MBB5819927.1"/>
    </source>
</evidence>
<dbReference type="EC" id="7.1.1.-" evidence="13"/>
<feature type="region of interest" description="Disordered" evidence="14">
    <location>
        <begin position="845"/>
        <end position="870"/>
    </location>
</feature>
<comment type="catalytic activity">
    <reaction evidence="11 13">
        <text>a quinone + NADH + 5 H(+)(in) = a quinol + NAD(+) + 4 H(+)(out)</text>
        <dbReference type="Rhea" id="RHEA:57888"/>
        <dbReference type="ChEBI" id="CHEBI:15378"/>
        <dbReference type="ChEBI" id="CHEBI:24646"/>
        <dbReference type="ChEBI" id="CHEBI:57540"/>
        <dbReference type="ChEBI" id="CHEBI:57945"/>
        <dbReference type="ChEBI" id="CHEBI:132124"/>
    </reaction>
</comment>
<dbReference type="InterPro" id="IPR010228">
    <property type="entry name" value="NADH_UbQ_OxRdtase_Gsu"/>
</dbReference>
<dbReference type="FunFam" id="3.30.70.20:FF:000016">
    <property type="entry name" value="NADH-quinone oxidoreductase"/>
    <property type="match status" value="1"/>
</dbReference>
<comment type="function">
    <text evidence="13">NDH-1 shuttles electrons from NADH, via FMN and iron-sulfur (Fe-S) centers, to quinones in the respiratory chain. Couples the redox reaction to proton translocation (for every two electrons transferred, four hydrogen ions are translocated across the cytoplasmic membrane), and thus conserves the redox energy in a proton gradient.</text>
</comment>
<feature type="domain" description="4Fe-4S Mo/W bis-MGD-type" evidence="15">
    <location>
        <begin position="238"/>
        <end position="294"/>
    </location>
</feature>
<dbReference type="InterPro" id="IPR006963">
    <property type="entry name" value="Mopterin_OxRdtase_4Fe-4S_dom"/>
</dbReference>
<feature type="domain" description="4Fe-4S His(Cys)3-ligated-type" evidence="16">
    <location>
        <begin position="100"/>
        <end position="139"/>
    </location>
</feature>
<keyword evidence="5 13" id="KW-0874">Quinone</keyword>
<dbReference type="SUPFAM" id="SSF50692">
    <property type="entry name" value="ADC-like"/>
    <property type="match status" value="1"/>
</dbReference>
<protein>
    <recommendedName>
        <fullName evidence="13">NADH-quinone oxidoreductase</fullName>
        <ecNumber evidence="13">7.1.1.-</ecNumber>
    </recommendedName>
</protein>
<dbReference type="RefSeq" id="WP_184537611.1">
    <property type="nucleotide sequence ID" value="NZ_JACHMP010000001.1"/>
</dbReference>
<keyword evidence="6 13" id="KW-0479">Metal-binding</keyword>
<dbReference type="Gene3D" id="3.40.228.10">
    <property type="entry name" value="Dimethylsulfoxide Reductase, domain 2"/>
    <property type="match status" value="1"/>
</dbReference>
<keyword evidence="4 13" id="KW-0001">2Fe-2S</keyword>
<dbReference type="Gene3D" id="3.10.20.740">
    <property type="match status" value="1"/>
</dbReference>
<dbReference type="Gene3D" id="2.20.25.90">
    <property type="entry name" value="ADC-like domains"/>
    <property type="match status" value="1"/>
</dbReference>
<organism evidence="17 18">
    <name type="scientific">Streptosporangium becharense</name>
    <dbReference type="NCBI Taxonomy" id="1816182"/>
    <lineage>
        <taxon>Bacteria</taxon>
        <taxon>Bacillati</taxon>
        <taxon>Actinomycetota</taxon>
        <taxon>Actinomycetes</taxon>
        <taxon>Streptosporangiales</taxon>
        <taxon>Streptosporangiaceae</taxon>
        <taxon>Streptosporangium</taxon>
    </lineage>
</organism>
<dbReference type="AlphaFoldDB" id="A0A7W9MGB4"/>
<keyword evidence="10 13" id="KW-0520">NAD</keyword>
<dbReference type="InterPro" id="IPR000283">
    <property type="entry name" value="NADH_UbQ_OxRdtase_75kDa_su_CS"/>
</dbReference>
<evidence type="ECO:0000313" key="18">
    <source>
        <dbReference type="Proteomes" id="UP000540685"/>
    </source>
</evidence>
<accession>A0A7W9MGB4</accession>
<dbReference type="SMART" id="SM00926">
    <property type="entry name" value="Molybdop_Fe4S4"/>
    <property type="match status" value="1"/>
</dbReference>
<dbReference type="PANTHER" id="PTHR43105">
    <property type="entry name" value="RESPIRATORY NITRATE REDUCTASE"/>
    <property type="match status" value="1"/>
</dbReference>
<dbReference type="Proteomes" id="UP000540685">
    <property type="component" value="Unassembled WGS sequence"/>
</dbReference>
<dbReference type="GO" id="GO:0003954">
    <property type="term" value="F:NADH dehydrogenase activity"/>
    <property type="evidence" value="ECO:0007669"/>
    <property type="project" value="TreeGrafter"/>
</dbReference>
<dbReference type="Pfam" id="PF10588">
    <property type="entry name" value="NADH-G_4Fe-4S_3"/>
    <property type="match status" value="1"/>
</dbReference>
<evidence type="ECO:0000256" key="11">
    <source>
        <dbReference type="ARBA" id="ARBA00047712"/>
    </source>
</evidence>
<keyword evidence="8 13" id="KW-0408">Iron</keyword>
<dbReference type="InterPro" id="IPR009010">
    <property type="entry name" value="Asp_de-COase-like_dom_sf"/>
</dbReference>
<dbReference type="InterPro" id="IPR006656">
    <property type="entry name" value="Mopterin_OxRdtase"/>
</dbReference>
<dbReference type="PROSITE" id="PS51839">
    <property type="entry name" value="4FE4S_HC3"/>
    <property type="match status" value="1"/>
</dbReference>
<evidence type="ECO:0000256" key="6">
    <source>
        <dbReference type="ARBA" id="ARBA00022723"/>
    </source>
</evidence>
<dbReference type="SMART" id="SM00929">
    <property type="entry name" value="NADH-G_4Fe-4S_3"/>
    <property type="match status" value="1"/>
</dbReference>
<dbReference type="SUPFAM" id="SSF54292">
    <property type="entry name" value="2Fe-2S ferredoxin-like"/>
    <property type="match status" value="1"/>
</dbReference>
<dbReference type="GO" id="GO:0051539">
    <property type="term" value="F:4 iron, 4 sulfur cluster binding"/>
    <property type="evidence" value="ECO:0007669"/>
    <property type="project" value="UniProtKB-KW"/>
</dbReference>
<name>A0A7W9MGB4_9ACTN</name>
<dbReference type="Pfam" id="PF22117">
    <property type="entry name" value="Fer4_Nqo3"/>
    <property type="match status" value="1"/>
</dbReference>
<dbReference type="PROSITE" id="PS00642">
    <property type="entry name" value="COMPLEX1_75K_2"/>
    <property type="match status" value="1"/>
</dbReference>
<dbReference type="GO" id="GO:0016020">
    <property type="term" value="C:membrane"/>
    <property type="evidence" value="ECO:0007669"/>
    <property type="project" value="InterPro"/>
</dbReference>
<dbReference type="PANTHER" id="PTHR43105:SF12">
    <property type="entry name" value="NADH-QUINONE OXIDOREDUCTASE SUBUNIT G"/>
    <property type="match status" value="1"/>
</dbReference>
<dbReference type="NCBIfam" id="NF005895">
    <property type="entry name" value="PRK07860.1"/>
    <property type="match status" value="1"/>
</dbReference>
<dbReference type="Pfam" id="PF00384">
    <property type="entry name" value="Molybdopterin"/>
    <property type="match status" value="1"/>
</dbReference>
<gene>
    <name evidence="17" type="ORF">F4562_002989</name>
</gene>
<dbReference type="PROSITE" id="PS00641">
    <property type="entry name" value="COMPLEX1_75K_1"/>
    <property type="match status" value="1"/>
</dbReference>
<comment type="caution">
    <text evidence="17">The sequence shown here is derived from an EMBL/GenBank/DDBJ whole genome shotgun (WGS) entry which is preliminary data.</text>
</comment>
<evidence type="ECO:0000256" key="4">
    <source>
        <dbReference type="ARBA" id="ARBA00022714"/>
    </source>
</evidence>
<dbReference type="GO" id="GO:0051537">
    <property type="term" value="F:2 iron, 2 sulfur cluster binding"/>
    <property type="evidence" value="ECO:0007669"/>
    <property type="project" value="UniProtKB-UniRule"/>
</dbReference>
<evidence type="ECO:0000256" key="3">
    <source>
        <dbReference type="ARBA" id="ARBA00022485"/>
    </source>
</evidence>
<evidence type="ECO:0000256" key="8">
    <source>
        <dbReference type="ARBA" id="ARBA00023004"/>
    </source>
</evidence>
<evidence type="ECO:0000256" key="9">
    <source>
        <dbReference type="ARBA" id="ARBA00023014"/>
    </source>
</evidence>
<dbReference type="Pfam" id="PF04879">
    <property type="entry name" value="Molybdop_Fe4S4"/>
    <property type="match status" value="1"/>
</dbReference>
<sequence>MTVEATTPAQTPVDLVTVTIDGFQVSVPKGTLIIRAAELLGIQIPRFCDHPLLDPAANCRQCLVDIPDAGNGRGFPKPQPSCAIEVAQGMVVQTQLTSPVAEKAQRGVMELLLMNHPLDCPVCDKGGECPLQNQAMSNGQGESRFQEKKRTFDKPVALSSEVLLDRERCVQCARCIRFSDEIAGDPLIDFFERGAKEQVGAADGRPFESYFSGNTVQICPVGALTGAAYRFQARPFDLVSTPSACEHCASGCSLRTDHRRGKVTRRLAGDDPEVNEEWNCDKGRWAFTYGTQPDRLKTPLVRDEEGRLVPASWPEAFAAAARGLAAARGRAGVLVGGRATVEEAYGYAKFARLALGTNDIDFRARPHSAEEASFLAHAVAGKGIEVRYADLEKAPAVLLVGFEPDEESPIVFLRLRKAWRKKGLRVFSVAPFATAGLAKMGGTLVPAVPGSETAVLDDLAAVDPIAAEAVRQPGAVILAGERLATVPGALSALVRLAESSGARLAWVPRRAGERGAVEAGALPNLLPIGRPVGDEAARAEVARAWNVASLPEGEGRDTTGILKAALDGEIDALVIAGVDPYDLAAPQAALVALENTPFIVSLEQRASAVTDRADVVLPVAVAAEKSGTFVNWEGRGRTFEEALRVPGVMSDLRVISAIADAMDVHLGLPDPAAARRELAAIGAWRGSRAAAPAVDAPVLAEPQAGQAVLATWHLLLDDGRLQAGEPYLAGTARAAEALVSAATAAEAGLADGGEITVGTERGSLTLPVRIADLPDRVVWLPANSAGRSVTRDLRAVAGEIVAIGPAGGTSAGAVAPAAASPVTPGAVSTVAGAPEAADTVLPGADTVLPERASGTTAGEVGTAGEANEER</sequence>
<comment type="cofactor">
    <cofactor evidence="1 13">
        <name>[4Fe-4S] cluster</name>
        <dbReference type="ChEBI" id="CHEBI:49883"/>
    </cofactor>
</comment>
<dbReference type="EMBL" id="JACHMP010000001">
    <property type="protein sequence ID" value="MBB5819927.1"/>
    <property type="molecule type" value="Genomic_DNA"/>
</dbReference>
<dbReference type="GO" id="GO:0048038">
    <property type="term" value="F:quinone binding"/>
    <property type="evidence" value="ECO:0007669"/>
    <property type="project" value="UniProtKB-UniRule"/>
</dbReference>
<evidence type="ECO:0000259" key="16">
    <source>
        <dbReference type="PROSITE" id="PS51839"/>
    </source>
</evidence>
<dbReference type="FunFam" id="2.20.25.90:FF:000002">
    <property type="entry name" value="NADH-quinone oxidoreductase"/>
    <property type="match status" value="1"/>
</dbReference>
<evidence type="ECO:0000256" key="13">
    <source>
        <dbReference type="RuleBase" id="RU003525"/>
    </source>
</evidence>
<dbReference type="Gene3D" id="3.40.50.740">
    <property type="match status" value="2"/>
</dbReference>
<comment type="similarity">
    <text evidence="2 13">Belongs to the complex I 75 kDa subunit family.</text>
</comment>
<evidence type="ECO:0000259" key="15">
    <source>
        <dbReference type="PROSITE" id="PS51669"/>
    </source>
</evidence>
<dbReference type="Gene3D" id="3.30.70.20">
    <property type="match status" value="1"/>
</dbReference>
<comment type="function">
    <text evidence="12">NDH-1 shuttles electrons from NADH, via FMN and iron-sulfur (Fe-S) centers, to quinones in the respiratory chain. The immediate electron acceptor for the enzyme in this species is believed to be menaquinone. Couples the redox reaction to proton translocation (for every two electrons transferred, four hydrogen ions are translocated across the cytoplasmic membrane), and thus conserves the redox energy in a proton gradient.</text>
</comment>
<dbReference type="GO" id="GO:0042773">
    <property type="term" value="P:ATP synthesis coupled electron transport"/>
    <property type="evidence" value="ECO:0007669"/>
    <property type="project" value="InterPro"/>
</dbReference>
<keyword evidence="9 13" id="KW-0411">Iron-sulfur</keyword>
<dbReference type="PROSITE" id="PS51669">
    <property type="entry name" value="4FE4S_MOW_BIS_MGD"/>
    <property type="match status" value="1"/>
</dbReference>
<evidence type="ECO:0000256" key="2">
    <source>
        <dbReference type="ARBA" id="ARBA00005404"/>
    </source>
</evidence>
<evidence type="ECO:0000256" key="10">
    <source>
        <dbReference type="ARBA" id="ARBA00023027"/>
    </source>
</evidence>
<dbReference type="InterPro" id="IPR019574">
    <property type="entry name" value="NADH_UbQ_OxRdtase_Gsu_4Fe4S-bd"/>
</dbReference>
<dbReference type="FunFam" id="3.10.20.740:FF:000001">
    <property type="entry name" value="NADH-quinone oxidoreductase subunit G"/>
    <property type="match status" value="1"/>
</dbReference>
<dbReference type="SUPFAM" id="SSF54862">
    <property type="entry name" value="4Fe-4S ferredoxins"/>
    <property type="match status" value="1"/>
</dbReference>
<keyword evidence="18" id="KW-1185">Reference proteome</keyword>
<evidence type="ECO:0000256" key="1">
    <source>
        <dbReference type="ARBA" id="ARBA00001966"/>
    </source>
</evidence>
<comment type="cofactor">
    <cofactor evidence="13">
        <name>[2Fe-2S] cluster</name>
        <dbReference type="ChEBI" id="CHEBI:190135"/>
    </cofactor>
    <text evidence="13">Binds 1 [2Fe-2S] cluster per subunit.</text>
</comment>
<keyword evidence="7 13" id="KW-1278">Translocase</keyword>
<dbReference type="InterPro" id="IPR050123">
    <property type="entry name" value="Prok_molybdopt-oxidoreductase"/>
</dbReference>
<dbReference type="NCBIfam" id="TIGR01973">
    <property type="entry name" value="NuoG"/>
    <property type="match status" value="1"/>
</dbReference>
<dbReference type="GO" id="GO:0008137">
    <property type="term" value="F:NADH dehydrogenase (ubiquinone) activity"/>
    <property type="evidence" value="ECO:0007669"/>
    <property type="project" value="UniProtKB-UniRule"/>
</dbReference>
<keyword evidence="3 13" id="KW-0004">4Fe-4S</keyword>
<dbReference type="GO" id="GO:0046872">
    <property type="term" value="F:metal ion binding"/>
    <property type="evidence" value="ECO:0007669"/>
    <property type="project" value="UniProtKB-UniRule"/>
</dbReference>
<reference evidence="17 18" key="1">
    <citation type="submission" date="2020-08" db="EMBL/GenBank/DDBJ databases">
        <title>Sequencing the genomes of 1000 actinobacteria strains.</title>
        <authorList>
            <person name="Klenk H.-P."/>
        </authorList>
    </citation>
    <scope>NUCLEOTIDE SEQUENCE [LARGE SCALE GENOMIC DNA]</scope>
    <source>
        <strain evidence="17 18">DSM 46887</strain>
    </source>
</reference>
<dbReference type="InterPro" id="IPR036010">
    <property type="entry name" value="2Fe-2S_ferredoxin-like_sf"/>
</dbReference>
<dbReference type="PROSITE" id="PS00643">
    <property type="entry name" value="COMPLEX1_75K_3"/>
    <property type="match status" value="1"/>
</dbReference>
<evidence type="ECO:0000256" key="12">
    <source>
        <dbReference type="ARBA" id="ARBA00058530"/>
    </source>
</evidence>
<evidence type="ECO:0000256" key="7">
    <source>
        <dbReference type="ARBA" id="ARBA00022967"/>
    </source>
</evidence>
<dbReference type="SUPFAM" id="SSF53706">
    <property type="entry name" value="Formate dehydrogenase/DMSO reductase, domains 1-3"/>
    <property type="match status" value="1"/>
</dbReference>
<evidence type="ECO:0000256" key="5">
    <source>
        <dbReference type="ARBA" id="ARBA00022719"/>
    </source>
</evidence>
<dbReference type="Pfam" id="PF13510">
    <property type="entry name" value="Fer2_4"/>
    <property type="match status" value="1"/>
</dbReference>
<feature type="compositionally biased region" description="Low complexity" evidence="14">
    <location>
        <begin position="852"/>
        <end position="870"/>
    </location>
</feature>
<proteinExistence type="inferred from homology"/>